<evidence type="ECO:0000256" key="1">
    <source>
        <dbReference type="SAM" id="SignalP"/>
    </source>
</evidence>
<dbReference type="EMBL" id="JABBNU010000005">
    <property type="protein sequence ID" value="NMM48528.1"/>
    <property type="molecule type" value="Genomic_DNA"/>
</dbReference>
<evidence type="ECO:0000313" key="2">
    <source>
        <dbReference type="EMBL" id="NMM48528.1"/>
    </source>
</evidence>
<comment type="caution">
    <text evidence="2">The sequence shown here is derived from an EMBL/GenBank/DDBJ whole genome shotgun (WGS) entry which is preliminary data.</text>
</comment>
<keyword evidence="1" id="KW-0732">Signal</keyword>
<keyword evidence="3" id="KW-1185">Reference proteome</keyword>
<gene>
    <name evidence="2" type="ORF">HH304_08965</name>
</gene>
<protein>
    <submittedName>
        <fullName evidence="2">Uncharacterized protein</fullName>
    </submittedName>
</protein>
<feature type="chain" id="PRO_5032849624" evidence="1">
    <location>
        <begin position="21"/>
        <end position="547"/>
    </location>
</feature>
<sequence length="547" mass="63024">MKRGVIFTVILLLNFLAINAQVKSSFADIQWGSSQKVKKGLTMRNVVGDDEENIYILNSNRPLYSIDGTISFVSSRDELVKYNKDLQFKKAELIEPEIDGNKSDYEDLFQFGGKLVLLSSYRSPDTDNRVLAAQTIDKETLLPEKSYKKLSEIDSKKFSWKIGFFNYTLSRDSSKLFVYYKKPQKNNENDAFGMHVYDTDLNELWHEEIELPYTEKMFYVKDLIVDNEGNAHVLGVLFEEEGLLGGVKTKKNGKANYHYRILSFYQRGKVIENYKIEVGDHFLNDLQIMVDNQMNIICSGFYSNKESRNIKGVYYSRINSKTKKTDIETFEDFSTELLSKEATDRKKDALEKKDKKGKDEELEDFDIDKVILKEDGGLVLFAEKFFTRTHTSSNGNGGYTTRTSYHFDDILAISLDSQGKVLWSNLIEKSQSGLFYSSYNVAIVEDRTYVLYNEHEKNLNRIKDDPYVSFFGWKSWNATLTEIDSKGNMKGEVLFNCNDIGVINVPIVSSQISSNEMIIFNFRRSMSSLAKLTFKTRKKDSKGNLVY</sequence>
<reference evidence="2 3" key="1">
    <citation type="submission" date="2020-04" db="EMBL/GenBank/DDBJ databases">
        <title>Flammeovirgaceae bacterium KN852 isolated from deep sea.</title>
        <authorList>
            <person name="Zhang D.-C."/>
        </authorList>
    </citation>
    <scope>NUCLEOTIDE SEQUENCE [LARGE SCALE GENOMIC DNA]</scope>
    <source>
        <strain evidence="2 3">KN852</strain>
    </source>
</reference>
<accession>A0A848IZF3</accession>
<dbReference type="RefSeq" id="WP_169680552.1">
    <property type="nucleotide sequence ID" value="NZ_JABBNU010000005.1"/>
</dbReference>
<feature type="signal peptide" evidence="1">
    <location>
        <begin position="1"/>
        <end position="20"/>
    </location>
</feature>
<dbReference type="AlphaFoldDB" id="A0A848IZF3"/>
<dbReference type="Proteomes" id="UP000559010">
    <property type="component" value="Unassembled WGS sequence"/>
</dbReference>
<name>A0A848IZF3_9BACT</name>
<organism evidence="2 3">
    <name type="scientific">Marinigracilibium pacificum</name>
    <dbReference type="NCBI Taxonomy" id="2729599"/>
    <lineage>
        <taxon>Bacteria</taxon>
        <taxon>Pseudomonadati</taxon>
        <taxon>Bacteroidota</taxon>
        <taxon>Cytophagia</taxon>
        <taxon>Cytophagales</taxon>
        <taxon>Flammeovirgaceae</taxon>
        <taxon>Marinigracilibium</taxon>
    </lineage>
</organism>
<proteinExistence type="predicted"/>
<evidence type="ECO:0000313" key="3">
    <source>
        <dbReference type="Proteomes" id="UP000559010"/>
    </source>
</evidence>